<protein>
    <submittedName>
        <fullName evidence="1">Uncharacterized protein</fullName>
    </submittedName>
</protein>
<proteinExistence type="predicted"/>
<dbReference type="EMBL" id="UINC01055239">
    <property type="protein sequence ID" value="SVB73879.1"/>
    <property type="molecule type" value="Genomic_DNA"/>
</dbReference>
<dbReference type="AlphaFoldDB" id="A0A382GG39"/>
<feature type="non-terminal residue" evidence="1">
    <location>
        <position position="22"/>
    </location>
</feature>
<evidence type="ECO:0000313" key="1">
    <source>
        <dbReference type="EMBL" id="SVB73879.1"/>
    </source>
</evidence>
<organism evidence="1">
    <name type="scientific">marine metagenome</name>
    <dbReference type="NCBI Taxonomy" id="408172"/>
    <lineage>
        <taxon>unclassified sequences</taxon>
        <taxon>metagenomes</taxon>
        <taxon>ecological metagenomes</taxon>
    </lineage>
</organism>
<name>A0A382GG39_9ZZZZ</name>
<gene>
    <name evidence="1" type="ORF">METZ01_LOCUS226733</name>
</gene>
<sequence length="22" mass="2646">MGNWFANYFIKMGFEVIGYDEN</sequence>
<accession>A0A382GG39</accession>
<reference evidence="1" key="1">
    <citation type="submission" date="2018-05" db="EMBL/GenBank/DDBJ databases">
        <authorList>
            <person name="Lanie J.A."/>
            <person name="Ng W.-L."/>
            <person name="Kazmierczak K.M."/>
            <person name="Andrzejewski T.M."/>
            <person name="Davidsen T.M."/>
            <person name="Wayne K.J."/>
            <person name="Tettelin H."/>
            <person name="Glass J.I."/>
            <person name="Rusch D."/>
            <person name="Podicherti R."/>
            <person name="Tsui H.-C.T."/>
            <person name="Winkler M.E."/>
        </authorList>
    </citation>
    <scope>NUCLEOTIDE SEQUENCE</scope>
</reference>